<dbReference type="PANTHER" id="PTHR31912">
    <property type="entry name" value="IP13529P"/>
    <property type="match status" value="1"/>
</dbReference>
<evidence type="ECO:0000313" key="1">
    <source>
        <dbReference type="EMBL" id="KAF9789418.1"/>
    </source>
</evidence>
<organism evidence="1 2">
    <name type="scientific">Thelephora terrestris</name>
    <dbReference type="NCBI Taxonomy" id="56493"/>
    <lineage>
        <taxon>Eukaryota</taxon>
        <taxon>Fungi</taxon>
        <taxon>Dikarya</taxon>
        <taxon>Basidiomycota</taxon>
        <taxon>Agaricomycotina</taxon>
        <taxon>Agaricomycetes</taxon>
        <taxon>Thelephorales</taxon>
        <taxon>Thelephoraceae</taxon>
        <taxon>Thelephora</taxon>
    </lineage>
</organism>
<reference evidence="1" key="2">
    <citation type="submission" date="2020-11" db="EMBL/GenBank/DDBJ databases">
        <authorList>
            <consortium name="DOE Joint Genome Institute"/>
            <person name="Kuo A."/>
            <person name="Miyauchi S."/>
            <person name="Kiss E."/>
            <person name="Drula E."/>
            <person name="Kohler A."/>
            <person name="Sanchez-Garcia M."/>
            <person name="Andreopoulos B."/>
            <person name="Barry K.W."/>
            <person name="Bonito G."/>
            <person name="Buee M."/>
            <person name="Carver A."/>
            <person name="Chen C."/>
            <person name="Cichocki N."/>
            <person name="Clum A."/>
            <person name="Culley D."/>
            <person name="Crous P.W."/>
            <person name="Fauchery L."/>
            <person name="Girlanda M."/>
            <person name="Hayes R."/>
            <person name="Keri Z."/>
            <person name="Labutti K."/>
            <person name="Lipzen A."/>
            <person name="Lombard V."/>
            <person name="Magnuson J."/>
            <person name="Maillard F."/>
            <person name="Morin E."/>
            <person name="Murat C."/>
            <person name="Nolan M."/>
            <person name="Ohm R."/>
            <person name="Pangilinan J."/>
            <person name="Pereira M."/>
            <person name="Perotto S."/>
            <person name="Peter M."/>
            <person name="Riley R."/>
            <person name="Sitrit Y."/>
            <person name="Stielow B."/>
            <person name="Szollosi G."/>
            <person name="Zifcakova L."/>
            <person name="Stursova M."/>
            <person name="Spatafora J.W."/>
            <person name="Tedersoo L."/>
            <person name="Vaario L.-M."/>
            <person name="Yamada A."/>
            <person name="Yan M."/>
            <person name="Wang P."/>
            <person name="Xu J."/>
            <person name="Bruns T."/>
            <person name="Baldrian P."/>
            <person name="Vilgalys R."/>
            <person name="Henrissat B."/>
            <person name="Grigoriev I.V."/>
            <person name="Hibbett D."/>
            <person name="Nagy L.G."/>
            <person name="Martin F.M."/>
        </authorList>
    </citation>
    <scope>NUCLEOTIDE SEQUENCE</scope>
    <source>
        <strain evidence="1">UH-Tt-Lm1</strain>
    </source>
</reference>
<evidence type="ECO:0000313" key="2">
    <source>
        <dbReference type="Proteomes" id="UP000736335"/>
    </source>
</evidence>
<dbReference type="EMBL" id="WIUZ02000003">
    <property type="protein sequence ID" value="KAF9789418.1"/>
    <property type="molecule type" value="Genomic_DNA"/>
</dbReference>
<dbReference type="OrthoDB" id="2791548at2759"/>
<comment type="caution">
    <text evidence="1">The sequence shown here is derived from an EMBL/GenBank/DDBJ whole genome shotgun (WGS) entry which is preliminary data.</text>
</comment>
<sequence>GLNAHQDSPGDLLHLVSLGLDKYEWFYTSSPWNESKDTQFAAGLWSSSVDGLRLPPVDSEYLVTYKNNLIGQHFKIITQLAIFHLHWVKLDQLSFDLWKSTGELNVLLWYPEIQDMAQYTADLETTVANVLDIWALIDPNHIIVKPKLHILTHLADNVCRFGPPVLYQVEGFEGWNQIFRTCSVLSNHHAPSRDIAIATGDMERFKHIVSGGWWWDDALKRYT</sequence>
<accession>A0A9P6L9H8</accession>
<feature type="non-terminal residue" evidence="1">
    <location>
        <position position="223"/>
    </location>
</feature>
<dbReference type="PANTHER" id="PTHR31912:SF34">
    <property type="entry name" value="NOTOCHORD-RELATED PROTEIN"/>
    <property type="match status" value="1"/>
</dbReference>
<protein>
    <submittedName>
        <fullName evidence="1">Uncharacterized protein</fullName>
    </submittedName>
</protein>
<gene>
    <name evidence="1" type="ORF">BJ322DRAFT_1000319</name>
</gene>
<proteinExistence type="predicted"/>
<reference evidence="1" key="1">
    <citation type="journal article" date="2020" name="Nat. Commun.">
        <title>Large-scale genome sequencing of mycorrhizal fungi provides insights into the early evolution of symbiotic traits.</title>
        <authorList>
            <person name="Miyauchi S."/>
            <person name="Kiss E."/>
            <person name="Kuo A."/>
            <person name="Drula E."/>
            <person name="Kohler A."/>
            <person name="Sanchez-Garcia M."/>
            <person name="Morin E."/>
            <person name="Andreopoulos B."/>
            <person name="Barry K.W."/>
            <person name="Bonito G."/>
            <person name="Buee M."/>
            <person name="Carver A."/>
            <person name="Chen C."/>
            <person name="Cichocki N."/>
            <person name="Clum A."/>
            <person name="Culley D."/>
            <person name="Crous P.W."/>
            <person name="Fauchery L."/>
            <person name="Girlanda M."/>
            <person name="Hayes R.D."/>
            <person name="Keri Z."/>
            <person name="LaButti K."/>
            <person name="Lipzen A."/>
            <person name="Lombard V."/>
            <person name="Magnuson J."/>
            <person name="Maillard F."/>
            <person name="Murat C."/>
            <person name="Nolan M."/>
            <person name="Ohm R.A."/>
            <person name="Pangilinan J."/>
            <person name="Pereira M.F."/>
            <person name="Perotto S."/>
            <person name="Peter M."/>
            <person name="Pfister S."/>
            <person name="Riley R."/>
            <person name="Sitrit Y."/>
            <person name="Stielow J.B."/>
            <person name="Szollosi G."/>
            <person name="Zifcakova L."/>
            <person name="Stursova M."/>
            <person name="Spatafora J.W."/>
            <person name="Tedersoo L."/>
            <person name="Vaario L.M."/>
            <person name="Yamada A."/>
            <person name="Yan M."/>
            <person name="Wang P."/>
            <person name="Xu J."/>
            <person name="Bruns T."/>
            <person name="Baldrian P."/>
            <person name="Vilgalys R."/>
            <person name="Dunand C."/>
            <person name="Henrissat B."/>
            <person name="Grigoriev I.V."/>
            <person name="Hibbett D."/>
            <person name="Nagy L.G."/>
            <person name="Martin F.M."/>
        </authorList>
    </citation>
    <scope>NUCLEOTIDE SEQUENCE</scope>
    <source>
        <strain evidence="1">UH-Tt-Lm1</strain>
    </source>
</reference>
<keyword evidence="2" id="KW-1185">Reference proteome</keyword>
<dbReference type="Proteomes" id="UP000736335">
    <property type="component" value="Unassembled WGS sequence"/>
</dbReference>
<dbReference type="AlphaFoldDB" id="A0A9P6L9H8"/>
<name>A0A9P6L9H8_9AGAM</name>